<dbReference type="SUPFAM" id="SSF56300">
    <property type="entry name" value="Metallo-dependent phosphatases"/>
    <property type="match status" value="1"/>
</dbReference>
<dbReference type="GO" id="GO:0006888">
    <property type="term" value="P:endoplasmic reticulum to Golgi vesicle-mediated transport"/>
    <property type="evidence" value="ECO:0007669"/>
    <property type="project" value="EnsemblFungi"/>
</dbReference>
<protein>
    <recommendedName>
        <fullName evidence="6">Calcineurin-like phosphoesterase domain-containing protein</fullName>
    </recommendedName>
</protein>
<dbReference type="Pfam" id="PF00149">
    <property type="entry name" value="Metallophos"/>
    <property type="match status" value="1"/>
</dbReference>
<proteinExistence type="predicted"/>
<dbReference type="PANTHER" id="PTHR13315:SF1">
    <property type="entry name" value="PROTEIN TED1"/>
    <property type="match status" value="1"/>
</dbReference>
<evidence type="ECO:0000256" key="1">
    <source>
        <dbReference type="ARBA" id="ARBA00004141"/>
    </source>
</evidence>
<dbReference type="eggNOG" id="KOG3662">
    <property type="taxonomic scope" value="Eukaryota"/>
</dbReference>
<keyword evidence="2 5" id="KW-0812">Transmembrane</keyword>
<dbReference type="PANTHER" id="PTHR13315">
    <property type="entry name" value="METALLO PHOSPHOESTERASE RELATED"/>
    <property type="match status" value="1"/>
</dbReference>
<dbReference type="InterPro" id="IPR033308">
    <property type="entry name" value="PGAP5/Cdc1/Ted1"/>
</dbReference>
<dbReference type="Gene3D" id="3.60.21.10">
    <property type="match status" value="1"/>
</dbReference>
<dbReference type="GO" id="GO:0006506">
    <property type="term" value="P:GPI anchor biosynthetic process"/>
    <property type="evidence" value="ECO:0007669"/>
    <property type="project" value="InterPro"/>
</dbReference>
<gene>
    <name evidence="7" type="primary">TBLA0E02480</name>
    <name evidence="7" type="ORF">TBLA_0E02480</name>
</gene>
<keyword evidence="8" id="KW-1185">Reference proteome</keyword>
<feature type="transmembrane region" description="Helical" evidence="5">
    <location>
        <begin position="447"/>
        <end position="467"/>
    </location>
</feature>
<dbReference type="OMA" id="PQIEGNH"/>
<dbReference type="GO" id="GO:0016787">
    <property type="term" value="F:hydrolase activity"/>
    <property type="evidence" value="ECO:0007669"/>
    <property type="project" value="InterPro"/>
</dbReference>
<name>I2H4K0_HENB6</name>
<keyword evidence="4 5" id="KW-0472">Membrane</keyword>
<accession>I2H4K0</accession>
<dbReference type="InParanoid" id="I2H4K0"/>
<keyword evidence="3 5" id="KW-1133">Transmembrane helix</keyword>
<dbReference type="KEGG" id="tbl:TBLA_0E02480"/>
<dbReference type="RefSeq" id="XP_004180821.1">
    <property type="nucleotide sequence ID" value="XM_004180773.1"/>
</dbReference>
<feature type="domain" description="Calcineurin-like phosphoesterase" evidence="6">
    <location>
        <begin position="92"/>
        <end position="375"/>
    </location>
</feature>
<dbReference type="HOGENOM" id="CLU_021690_1_0_1"/>
<comment type="subcellular location">
    <subcellularLocation>
        <location evidence="1">Membrane</location>
        <topology evidence="1">Multi-pass membrane protein</topology>
    </subcellularLocation>
</comment>
<evidence type="ECO:0000313" key="8">
    <source>
        <dbReference type="Proteomes" id="UP000002866"/>
    </source>
</evidence>
<evidence type="ECO:0000313" key="7">
    <source>
        <dbReference type="EMBL" id="CCH61302.1"/>
    </source>
</evidence>
<dbReference type="OrthoDB" id="9984693at2759"/>
<sequence>MGLFIQRALFYLCIVGSLTTLISHFYIFTYPSTHANLCSWDHELEWDIPWQRDAALGQWHLKKWVHIGVNYVIDMIRSLGGASQWDKKTQLRMLAFGDPQIIGVNKHTTYRSGVDTFGNDFFLGHIFQLMQRRLNPTHVVILGDLISSQWVDDSEYFNRTRRYSQRIYNRKPSVLQRAFQESHDRQTGQYKSPVQWWKDNVGNNHQECSYKDVYTWDKSFENFLFVNVSGNHDVGYSGDTTYEMMSRYNHLYGKDNFWIEYQTQSKRAWRIVVLNSLALDGPCLHSEICDRTWEFLSELHLQGFNGSTILLTHVPLYKREGLCKDGPSMEYYDDGQDGVLLAEQNHLSQESSDRVLDLVFDNGKPGFILNGHDHWGCETVYSQMGDGNGWECDKSNTSARYVREATVKSVMGQYHGNSGLLRGDFNEERQEWEYEYSLCPFTREHPWWVAKVSLFLTVLGWSVYALVQMH</sequence>
<evidence type="ECO:0000256" key="5">
    <source>
        <dbReference type="SAM" id="Phobius"/>
    </source>
</evidence>
<evidence type="ECO:0000259" key="6">
    <source>
        <dbReference type="Pfam" id="PF00149"/>
    </source>
</evidence>
<reference evidence="7 8" key="1">
    <citation type="journal article" date="2011" name="Proc. Natl. Acad. Sci. U.S.A.">
        <title>Evolutionary erosion of yeast sex chromosomes by mating-type switching accidents.</title>
        <authorList>
            <person name="Gordon J.L."/>
            <person name="Armisen D."/>
            <person name="Proux-Wera E."/>
            <person name="Oheigeartaigh S.S."/>
            <person name="Byrne K.P."/>
            <person name="Wolfe K.H."/>
        </authorList>
    </citation>
    <scope>NUCLEOTIDE SEQUENCE [LARGE SCALE GENOMIC DNA]</scope>
    <source>
        <strain evidence="8">ATCC 34711 / CBS 6284 / DSM 70876 / NBRC 10599 / NRRL Y-10934 / UCD 77-7</strain>
    </source>
</reference>
<feature type="transmembrane region" description="Helical" evidence="5">
    <location>
        <begin position="9"/>
        <end position="28"/>
    </location>
</feature>
<dbReference type="Proteomes" id="UP000002866">
    <property type="component" value="Chromosome 5"/>
</dbReference>
<dbReference type="GO" id="GO:0016020">
    <property type="term" value="C:membrane"/>
    <property type="evidence" value="ECO:0007669"/>
    <property type="project" value="UniProtKB-SubCell"/>
</dbReference>
<dbReference type="EMBL" id="HE806320">
    <property type="protein sequence ID" value="CCH61302.1"/>
    <property type="molecule type" value="Genomic_DNA"/>
</dbReference>
<dbReference type="InterPro" id="IPR004843">
    <property type="entry name" value="Calcineurin-like_PHP"/>
</dbReference>
<evidence type="ECO:0000256" key="4">
    <source>
        <dbReference type="ARBA" id="ARBA00023136"/>
    </source>
</evidence>
<evidence type="ECO:0000256" key="3">
    <source>
        <dbReference type="ARBA" id="ARBA00022989"/>
    </source>
</evidence>
<dbReference type="GeneID" id="14496375"/>
<dbReference type="AlphaFoldDB" id="I2H4K0"/>
<organism evidence="7 8">
    <name type="scientific">Henningerozyma blattae (strain ATCC 34711 / CBS 6284 / DSM 70876 / NBRC 10599 / NRRL Y-10934 / UCD 77-7)</name>
    <name type="common">Yeast</name>
    <name type="synonym">Tetrapisispora blattae</name>
    <dbReference type="NCBI Taxonomy" id="1071380"/>
    <lineage>
        <taxon>Eukaryota</taxon>
        <taxon>Fungi</taxon>
        <taxon>Dikarya</taxon>
        <taxon>Ascomycota</taxon>
        <taxon>Saccharomycotina</taxon>
        <taxon>Saccharomycetes</taxon>
        <taxon>Saccharomycetales</taxon>
        <taxon>Saccharomycetaceae</taxon>
        <taxon>Henningerozyma</taxon>
    </lineage>
</organism>
<dbReference type="InterPro" id="IPR029052">
    <property type="entry name" value="Metallo-depent_PP-like"/>
</dbReference>
<evidence type="ECO:0000256" key="2">
    <source>
        <dbReference type="ARBA" id="ARBA00022692"/>
    </source>
</evidence>
<dbReference type="GO" id="GO:0005783">
    <property type="term" value="C:endoplasmic reticulum"/>
    <property type="evidence" value="ECO:0007669"/>
    <property type="project" value="TreeGrafter"/>
</dbReference>